<keyword evidence="2" id="KW-1185">Reference proteome</keyword>
<reference evidence="1" key="3">
    <citation type="submission" date="2021-05" db="UniProtKB">
        <authorList>
            <consortium name="EnsemblPlants"/>
        </authorList>
    </citation>
    <scope>IDENTIFICATION</scope>
    <source>
        <strain evidence="1">cv. B73</strain>
    </source>
</reference>
<protein>
    <submittedName>
        <fullName evidence="1">Uncharacterized protein</fullName>
    </submittedName>
</protein>
<dbReference type="AlphaFoldDB" id="A0A804UD00"/>
<sequence length="114" mass="13282">MSLVETIMVVTLATFRRSSSAPSRRRWRSSDNSRRCRWHRGPPGALPSSLLGYEALTGSLDDSRFEDYLHRLNQDCEHIVLLRQFCRTTFFQMSRGGSCFYSELVIWRRSSVEC</sequence>
<accession>A0A804UD00</accession>
<reference evidence="1" key="2">
    <citation type="submission" date="2019-07" db="EMBL/GenBank/DDBJ databases">
        <authorList>
            <person name="Seetharam A."/>
            <person name="Woodhouse M."/>
            <person name="Cannon E."/>
        </authorList>
    </citation>
    <scope>NUCLEOTIDE SEQUENCE [LARGE SCALE GENOMIC DNA]</scope>
    <source>
        <strain evidence="1">cv. B73</strain>
    </source>
</reference>
<organism evidence="1 2">
    <name type="scientific">Zea mays</name>
    <name type="common">Maize</name>
    <dbReference type="NCBI Taxonomy" id="4577"/>
    <lineage>
        <taxon>Eukaryota</taxon>
        <taxon>Viridiplantae</taxon>
        <taxon>Streptophyta</taxon>
        <taxon>Embryophyta</taxon>
        <taxon>Tracheophyta</taxon>
        <taxon>Spermatophyta</taxon>
        <taxon>Magnoliopsida</taxon>
        <taxon>Liliopsida</taxon>
        <taxon>Poales</taxon>
        <taxon>Poaceae</taxon>
        <taxon>PACMAD clade</taxon>
        <taxon>Panicoideae</taxon>
        <taxon>Andropogonodae</taxon>
        <taxon>Andropogoneae</taxon>
        <taxon>Tripsacinae</taxon>
        <taxon>Zea</taxon>
    </lineage>
</organism>
<evidence type="ECO:0000313" key="1">
    <source>
        <dbReference type="EnsemblPlants" id="Zm00001eb303870_P001"/>
    </source>
</evidence>
<name>A0A804UD00_MAIZE</name>
<dbReference type="Proteomes" id="UP000007305">
    <property type="component" value="Chromosome 7"/>
</dbReference>
<evidence type="ECO:0000313" key="2">
    <source>
        <dbReference type="Proteomes" id="UP000007305"/>
    </source>
</evidence>
<dbReference type="InParanoid" id="A0A804UD00"/>
<dbReference type="EnsemblPlants" id="Zm00001eb303870_T001">
    <property type="protein sequence ID" value="Zm00001eb303870_P001"/>
    <property type="gene ID" value="Zm00001eb303870"/>
</dbReference>
<reference evidence="2" key="1">
    <citation type="submission" date="2015-12" db="EMBL/GenBank/DDBJ databases">
        <title>Update maize B73 reference genome by single molecule sequencing technologies.</title>
        <authorList>
            <consortium name="Maize Genome Sequencing Project"/>
            <person name="Ware D."/>
        </authorList>
    </citation>
    <scope>NUCLEOTIDE SEQUENCE [LARGE SCALE GENOMIC DNA]</scope>
    <source>
        <strain evidence="2">cv. B73</strain>
    </source>
</reference>
<dbReference type="Gramene" id="Zm00001eb303870_T001">
    <property type="protein sequence ID" value="Zm00001eb303870_P001"/>
    <property type="gene ID" value="Zm00001eb303870"/>
</dbReference>
<proteinExistence type="predicted"/>